<feature type="chain" id="PRO_5041214381" description="LPS-assembly lipoprotein LptE" evidence="7">
    <location>
        <begin position="22"/>
        <end position="180"/>
    </location>
</feature>
<evidence type="ECO:0000256" key="2">
    <source>
        <dbReference type="ARBA" id="ARBA00023136"/>
    </source>
</evidence>
<name>A0AA42CXH5_9GAMM</name>
<evidence type="ECO:0000256" key="6">
    <source>
        <dbReference type="HAMAP-Rule" id="MF_01186"/>
    </source>
</evidence>
<protein>
    <recommendedName>
        <fullName evidence="6">LPS-assembly lipoprotein LptE</fullName>
    </recommendedName>
</protein>
<dbReference type="GO" id="GO:0001530">
    <property type="term" value="F:lipopolysaccharide binding"/>
    <property type="evidence" value="ECO:0007669"/>
    <property type="project" value="TreeGrafter"/>
</dbReference>
<reference evidence="8" key="1">
    <citation type="submission" date="2022-11" db="EMBL/GenBank/DDBJ databases">
        <title>Larsenimonas rhizosphaerae sp. nov., isolated from a tidal mudflat.</title>
        <authorList>
            <person name="Lee S.D."/>
            <person name="Kim I.S."/>
        </authorList>
    </citation>
    <scope>NUCLEOTIDE SEQUENCE</scope>
    <source>
        <strain evidence="8">GH2-1</strain>
    </source>
</reference>
<dbReference type="AlphaFoldDB" id="A0AA42CXH5"/>
<organism evidence="8 9">
    <name type="scientific">Larsenimonas rhizosphaerae</name>
    <dbReference type="NCBI Taxonomy" id="2944682"/>
    <lineage>
        <taxon>Bacteria</taxon>
        <taxon>Pseudomonadati</taxon>
        <taxon>Pseudomonadota</taxon>
        <taxon>Gammaproteobacteria</taxon>
        <taxon>Oceanospirillales</taxon>
        <taxon>Halomonadaceae</taxon>
        <taxon>Larsenimonas</taxon>
    </lineage>
</organism>
<dbReference type="Pfam" id="PF04390">
    <property type="entry name" value="LptE"/>
    <property type="match status" value="1"/>
</dbReference>
<comment type="similarity">
    <text evidence="6">Belongs to the LptE lipoprotein family.</text>
</comment>
<dbReference type="PANTHER" id="PTHR38098">
    <property type="entry name" value="LPS-ASSEMBLY LIPOPROTEIN LPTE"/>
    <property type="match status" value="1"/>
</dbReference>
<dbReference type="Proteomes" id="UP001165678">
    <property type="component" value="Unassembled WGS sequence"/>
</dbReference>
<accession>A0AA42CXH5</accession>
<proteinExistence type="inferred from homology"/>
<evidence type="ECO:0000256" key="4">
    <source>
        <dbReference type="ARBA" id="ARBA00023237"/>
    </source>
</evidence>
<dbReference type="PROSITE" id="PS51257">
    <property type="entry name" value="PROKAR_LIPOPROTEIN"/>
    <property type="match status" value="1"/>
</dbReference>
<evidence type="ECO:0000313" key="9">
    <source>
        <dbReference type="Proteomes" id="UP001165678"/>
    </source>
</evidence>
<feature type="signal peptide" evidence="7">
    <location>
        <begin position="1"/>
        <end position="21"/>
    </location>
</feature>
<dbReference type="GO" id="GO:0043165">
    <property type="term" value="P:Gram-negative-bacterium-type cell outer membrane assembly"/>
    <property type="evidence" value="ECO:0007669"/>
    <property type="project" value="UniProtKB-UniRule"/>
</dbReference>
<comment type="subcellular location">
    <subcellularLocation>
        <location evidence="6">Cell outer membrane</location>
        <topology evidence="6">Lipid-anchor</topology>
    </subcellularLocation>
</comment>
<comment type="caution">
    <text evidence="8">The sequence shown here is derived from an EMBL/GenBank/DDBJ whole genome shotgun (WGS) entry which is preliminary data.</text>
</comment>
<dbReference type="Gene3D" id="3.30.160.150">
    <property type="entry name" value="Lipoprotein like domain"/>
    <property type="match status" value="1"/>
</dbReference>
<evidence type="ECO:0000256" key="7">
    <source>
        <dbReference type="SAM" id="SignalP"/>
    </source>
</evidence>
<evidence type="ECO:0000256" key="5">
    <source>
        <dbReference type="ARBA" id="ARBA00023288"/>
    </source>
</evidence>
<dbReference type="GO" id="GO:0009279">
    <property type="term" value="C:cell outer membrane"/>
    <property type="evidence" value="ECO:0007669"/>
    <property type="project" value="UniProtKB-SubCell"/>
</dbReference>
<keyword evidence="5 6" id="KW-0449">Lipoprotein</keyword>
<evidence type="ECO:0000313" key="8">
    <source>
        <dbReference type="EMBL" id="MCX2523868.1"/>
    </source>
</evidence>
<keyword evidence="4 6" id="KW-0998">Cell outer membrane</keyword>
<gene>
    <name evidence="6" type="primary">lptE</name>
    <name evidence="8" type="ORF">OQ287_06435</name>
</gene>
<keyword evidence="9" id="KW-1185">Reference proteome</keyword>
<dbReference type="EMBL" id="JAPIVE010000001">
    <property type="protein sequence ID" value="MCX2523868.1"/>
    <property type="molecule type" value="Genomic_DNA"/>
</dbReference>
<dbReference type="InterPro" id="IPR007485">
    <property type="entry name" value="LPS_assembly_LptE"/>
</dbReference>
<dbReference type="GO" id="GO:0015920">
    <property type="term" value="P:lipopolysaccharide transport"/>
    <property type="evidence" value="ECO:0007669"/>
    <property type="project" value="TreeGrafter"/>
</dbReference>
<keyword evidence="2 6" id="KW-0472">Membrane</keyword>
<dbReference type="GO" id="GO:1990351">
    <property type="term" value="C:transporter complex"/>
    <property type="evidence" value="ECO:0007669"/>
    <property type="project" value="TreeGrafter"/>
</dbReference>
<dbReference type="HAMAP" id="MF_01186">
    <property type="entry name" value="LPS_assembly_LptE"/>
    <property type="match status" value="1"/>
</dbReference>
<keyword evidence="1 6" id="KW-0732">Signal</keyword>
<comment type="subunit">
    <text evidence="6">Component of the lipopolysaccharide transport and assembly complex. Interacts with LptD.</text>
</comment>
<comment type="function">
    <text evidence="6">Together with LptD, is involved in the assembly of lipopolysaccharide (LPS) at the surface of the outer membrane. Required for the proper assembly of LptD. Binds LPS and may serve as the LPS recognition site at the outer membrane.</text>
</comment>
<evidence type="ECO:0000256" key="1">
    <source>
        <dbReference type="ARBA" id="ARBA00022729"/>
    </source>
</evidence>
<evidence type="ECO:0000256" key="3">
    <source>
        <dbReference type="ARBA" id="ARBA00023139"/>
    </source>
</evidence>
<keyword evidence="3 6" id="KW-0564">Palmitate</keyword>
<sequence length="180" mass="19724">MNRRAWLAGTAGLAAALTLSACGFQLRGYQDAALPFSTLAVQSRDGGGPRDYAYKSVVDTLEGTNVAIDSNAPLTLNLGSESFSEHELTFGDVGSQEREVTYTLPWSVQRSEDGAYLADQQTVEATGTYTTSTDRLLSRDNQRNDLERQLREEASHQLIERLQALDTTAVSDESLSRQTR</sequence>
<dbReference type="PANTHER" id="PTHR38098:SF1">
    <property type="entry name" value="LPS-ASSEMBLY LIPOPROTEIN LPTE"/>
    <property type="match status" value="1"/>
</dbReference>
<dbReference type="RefSeq" id="WP_250937879.1">
    <property type="nucleotide sequence ID" value="NZ_JAMLJK010000001.1"/>
</dbReference>